<sequence length="250" mass="27495">MSFWRSELRGARPDIGADRRVYAIGDVHGRADLLDALLAMIARDDDVRLPKPISLILLGDLVDRGPDSHAVVERVMALAASGGDVRCLKGNHEEAFILAARGDLRALPLFRRMEGEATLASYGLDPALFRVMTDAELAAWMERHVPRAHVDFLDALPDSIAIGDYLFVHAGIRPGVPVEDQSPADLRWIRQEFLTHRGRHPSMVVHGHSISTDVDEQAGRIGIDTGAFFSGRLTAIGLEGVDRWILQTRG</sequence>
<dbReference type="Proteomes" id="UP001059971">
    <property type="component" value="Chromosome 1"/>
</dbReference>
<name>A0ABM7G7H4_9SPHN</name>
<dbReference type="InterPro" id="IPR050126">
    <property type="entry name" value="Ap4A_hydrolase"/>
</dbReference>
<feature type="domain" description="Calcineurin-like phosphoesterase" evidence="1">
    <location>
        <begin position="20"/>
        <end position="212"/>
    </location>
</feature>
<dbReference type="CDD" id="cd00144">
    <property type="entry name" value="MPP_PPP_family"/>
    <property type="match status" value="1"/>
</dbReference>
<keyword evidence="3" id="KW-1185">Reference proteome</keyword>
<dbReference type="InterPro" id="IPR029052">
    <property type="entry name" value="Metallo-depent_PP-like"/>
</dbReference>
<proteinExistence type="predicted"/>
<evidence type="ECO:0000313" key="3">
    <source>
        <dbReference type="Proteomes" id="UP001059971"/>
    </source>
</evidence>
<dbReference type="Gene3D" id="3.60.21.10">
    <property type="match status" value="1"/>
</dbReference>
<dbReference type="Pfam" id="PF00149">
    <property type="entry name" value="Metallophos"/>
    <property type="match status" value="1"/>
</dbReference>
<protein>
    <submittedName>
        <fullName evidence="2">Metallophosphoesterase</fullName>
    </submittedName>
</protein>
<accession>A0ABM7G7H4</accession>
<gene>
    <name evidence="2" type="ORF">SBA_ch1_32110</name>
</gene>
<evidence type="ECO:0000259" key="1">
    <source>
        <dbReference type="Pfam" id="PF00149"/>
    </source>
</evidence>
<dbReference type="EMBL" id="AP018817">
    <property type="protein sequence ID" value="BBF71011.1"/>
    <property type="molecule type" value="Genomic_DNA"/>
</dbReference>
<dbReference type="PANTHER" id="PTHR42850">
    <property type="entry name" value="METALLOPHOSPHOESTERASE"/>
    <property type="match status" value="1"/>
</dbReference>
<evidence type="ECO:0000313" key="2">
    <source>
        <dbReference type="EMBL" id="BBF71011.1"/>
    </source>
</evidence>
<dbReference type="RefSeq" id="WP_261935162.1">
    <property type="nucleotide sequence ID" value="NZ_AP018817.1"/>
</dbReference>
<organism evidence="2 3">
    <name type="scientific">Sphingomonas bisphenolicum</name>
    <dbReference type="NCBI Taxonomy" id="296544"/>
    <lineage>
        <taxon>Bacteria</taxon>
        <taxon>Pseudomonadati</taxon>
        <taxon>Pseudomonadota</taxon>
        <taxon>Alphaproteobacteria</taxon>
        <taxon>Sphingomonadales</taxon>
        <taxon>Sphingomonadaceae</taxon>
        <taxon>Sphingomonas</taxon>
    </lineage>
</organism>
<dbReference type="SUPFAM" id="SSF56300">
    <property type="entry name" value="Metallo-dependent phosphatases"/>
    <property type="match status" value="1"/>
</dbReference>
<dbReference type="InterPro" id="IPR004843">
    <property type="entry name" value="Calcineurin-like_PHP"/>
</dbReference>
<reference evidence="2" key="1">
    <citation type="submission" date="2018-07" db="EMBL/GenBank/DDBJ databases">
        <title>Complete genome sequence of Sphingomonas bisphenolicum strain AO1, a bisphenol A degradative bacterium isolated from Japanese farm field.</title>
        <authorList>
            <person name="Murakami M."/>
            <person name="Koh M."/>
            <person name="Koba S."/>
            <person name="Matsumura Y."/>
        </authorList>
    </citation>
    <scope>NUCLEOTIDE SEQUENCE</scope>
    <source>
        <strain evidence="2">AO1</strain>
    </source>
</reference>
<dbReference type="PANTHER" id="PTHR42850:SF4">
    <property type="entry name" value="ZINC-DEPENDENT ENDOPOLYPHOSPHATASE"/>
    <property type="match status" value="1"/>
</dbReference>